<dbReference type="AlphaFoldDB" id="A0A813ZKK6"/>
<reference evidence="1" key="1">
    <citation type="submission" date="2021-02" db="EMBL/GenBank/DDBJ databases">
        <authorList>
            <person name="Nowell W R."/>
        </authorList>
    </citation>
    <scope>NUCLEOTIDE SEQUENCE</scope>
</reference>
<comment type="caution">
    <text evidence="1">The sequence shown here is derived from an EMBL/GenBank/DDBJ whole genome shotgun (WGS) entry which is preliminary data.</text>
</comment>
<name>A0A813ZKK6_ADIRI</name>
<organism evidence="1 2">
    <name type="scientific">Adineta ricciae</name>
    <name type="common">Rotifer</name>
    <dbReference type="NCBI Taxonomy" id="249248"/>
    <lineage>
        <taxon>Eukaryota</taxon>
        <taxon>Metazoa</taxon>
        <taxon>Spiralia</taxon>
        <taxon>Gnathifera</taxon>
        <taxon>Rotifera</taxon>
        <taxon>Eurotatoria</taxon>
        <taxon>Bdelloidea</taxon>
        <taxon>Adinetida</taxon>
        <taxon>Adinetidae</taxon>
        <taxon>Adineta</taxon>
    </lineage>
</organism>
<dbReference type="EMBL" id="CAJNOJ010000033">
    <property type="protein sequence ID" value="CAF0900648.1"/>
    <property type="molecule type" value="Genomic_DNA"/>
</dbReference>
<gene>
    <name evidence="1" type="ORF">EDS130_LOCUS9764</name>
</gene>
<sequence length="67" mass="7738">MQETTIIKDKSVRRASLRVGYVDRFLSGIFAYLSYTPQTFRYIVKKVSNLYSNIKCQHNSCITSLPS</sequence>
<evidence type="ECO:0000313" key="2">
    <source>
        <dbReference type="Proteomes" id="UP000663852"/>
    </source>
</evidence>
<protein>
    <submittedName>
        <fullName evidence="1">Uncharacterized protein</fullName>
    </submittedName>
</protein>
<evidence type="ECO:0000313" key="1">
    <source>
        <dbReference type="EMBL" id="CAF0900648.1"/>
    </source>
</evidence>
<proteinExistence type="predicted"/>
<accession>A0A813ZKK6</accession>
<dbReference type="Proteomes" id="UP000663852">
    <property type="component" value="Unassembled WGS sequence"/>
</dbReference>